<sequence length="146" mass="17065">MFNYYIRETTSAYREKTVGYEHFLKFIDTTDIYCGFAIKNNENKILGFCLLEVYSSLSTFSEVAEIMYYIDKDYTGKGIGTIALKKLEDEARKRKIRKLLADISSDNISSIKFHEKNGFIEYGRLKNIANKFHRYFSVVLMGKELD</sequence>
<protein>
    <submittedName>
        <fullName evidence="2">N-acetyltransferase</fullName>
    </submittedName>
</protein>
<feature type="domain" description="N-acetyltransferase" evidence="1">
    <location>
        <begin position="1"/>
        <end position="146"/>
    </location>
</feature>
<dbReference type="InterPro" id="IPR051531">
    <property type="entry name" value="N-acetyltransferase"/>
</dbReference>
<evidence type="ECO:0000313" key="3">
    <source>
        <dbReference type="Proteomes" id="UP000724672"/>
    </source>
</evidence>
<dbReference type="Pfam" id="PF00583">
    <property type="entry name" value="Acetyltransf_1"/>
    <property type="match status" value="1"/>
</dbReference>
<evidence type="ECO:0000313" key="2">
    <source>
        <dbReference type="EMBL" id="MBS4538975.1"/>
    </source>
</evidence>
<comment type="caution">
    <text evidence="2">The sequence shown here is derived from an EMBL/GenBank/DDBJ whole genome shotgun (WGS) entry which is preliminary data.</text>
</comment>
<gene>
    <name evidence="2" type="ORF">GOQ27_10905</name>
</gene>
<name>A0A942UWR9_9FIRM</name>
<dbReference type="InterPro" id="IPR016181">
    <property type="entry name" value="Acyl_CoA_acyltransferase"/>
</dbReference>
<evidence type="ECO:0000259" key="1">
    <source>
        <dbReference type="PROSITE" id="PS51186"/>
    </source>
</evidence>
<dbReference type="InterPro" id="IPR000182">
    <property type="entry name" value="GNAT_dom"/>
</dbReference>
<dbReference type="GO" id="GO:0016747">
    <property type="term" value="F:acyltransferase activity, transferring groups other than amino-acyl groups"/>
    <property type="evidence" value="ECO:0007669"/>
    <property type="project" value="InterPro"/>
</dbReference>
<reference evidence="2" key="1">
    <citation type="submission" date="2019-12" db="EMBL/GenBank/DDBJ databases">
        <title>Clostridiaceae gen. nov. sp. nov., isolated from sediment in Xinjiang, China.</title>
        <authorList>
            <person name="Zhang R."/>
        </authorList>
    </citation>
    <scope>NUCLEOTIDE SEQUENCE</scope>
    <source>
        <strain evidence="2">D2Q-11</strain>
    </source>
</reference>
<dbReference type="SUPFAM" id="SSF55729">
    <property type="entry name" value="Acyl-CoA N-acyltransferases (Nat)"/>
    <property type="match status" value="1"/>
</dbReference>
<organism evidence="2 3">
    <name type="scientific">Anaeromonas frigoriresistens</name>
    <dbReference type="NCBI Taxonomy" id="2683708"/>
    <lineage>
        <taxon>Bacteria</taxon>
        <taxon>Bacillati</taxon>
        <taxon>Bacillota</taxon>
        <taxon>Tissierellia</taxon>
        <taxon>Tissierellales</taxon>
        <taxon>Thermohalobacteraceae</taxon>
        <taxon>Anaeromonas</taxon>
    </lineage>
</organism>
<dbReference type="AlphaFoldDB" id="A0A942UWR9"/>
<dbReference type="Gene3D" id="3.40.630.30">
    <property type="match status" value="1"/>
</dbReference>
<keyword evidence="3" id="KW-1185">Reference proteome</keyword>
<dbReference type="Proteomes" id="UP000724672">
    <property type="component" value="Unassembled WGS sequence"/>
</dbReference>
<proteinExistence type="predicted"/>
<dbReference type="PANTHER" id="PTHR43792">
    <property type="entry name" value="GNAT FAMILY, PUTATIVE (AFU_ORTHOLOGUE AFUA_3G00765)-RELATED-RELATED"/>
    <property type="match status" value="1"/>
</dbReference>
<dbReference type="EMBL" id="WSFT01000039">
    <property type="protein sequence ID" value="MBS4538975.1"/>
    <property type="molecule type" value="Genomic_DNA"/>
</dbReference>
<dbReference type="PROSITE" id="PS51186">
    <property type="entry name" value="GNAT"/>
    <property type="match status" value="1"/>
</dbReference>
<dbReference type="CDD" id="cd04301">
    <property type="entry name" value="NAT_SF"/>
    <property type="match status" value="1"/>
</dbReference>
<accession>A0A942UWR9</accession>